<dbReference type="InterPro" id="IPR004387">
    <property type="entry name" value="Pept_M50_Zn"/>
</dbReference>
<evidence type="ECO:0000256" key="4">
    <source>
        <dbReference type="ARBA" id="ARBA00022670"/>
    </source>
</evidence>
<dbReference type="GO" id="GO:0004222">
    <property type="term" value="F:metalloendopeptidase activity"/>
    <property type="evidence" value="ECO:0007669"/>
    <property type="project" value="InterPro"/>
</dbReference>
<dbReference type="GO" id="GO:0006508">
    <property type="term" value="P:proteolysis"/>
    <property type="evidence" value="ECO:0007669"/>
    <property type="project" value="UniProtKB-KW"/>
</dbReference>
<feature type="transmembrane region" description="Helical" evidence="11">
    <location>
        <begin position="311"/>
        <end position="332"/>
    </location>
</feature>
<dbReference type="CDD" id="cd23081">
    <property type="entry name" value="cpPDZ_EcRseP-like"/>
    <property type="match status" value="1"/>
</dbReference>
<dbReference type="GO" id="GO:0046872">
    <property type="term" value="F:metal ion binding"/>
    <property type="evidence" value="ECO:0007669"/>
    <property type="project" value="UniProtKB-KW"/>
</dbReference>
<dbReference type="EC" id="3.4.24.-" evidence="11"/>
<feature type="transmembrane region" description="Helical" evidence="11">
    <location>
        <begin position="267"/>
        <end position="299"/>
    </location>
</feature>
<comment type="similarity">
    <text evidence="3 11">Belongs to the peptidase M50B family.</text>
</comment>
<dbReference type="Gene3D" id="2.30.42.10">
    <property type="match status" value="1"/>
</dbReference>
<keyword evidence="4 13" id="KW-0645">Protease</keyword>
<dbReference type="AlphaFoldDB" id="A0A1G5WQS1"/>
<protein>
    <recommendedName>
        <fullName evidence="11">Zinc metalloprotease</fullName>
        <ecNumber evidence="11">3.4.24.-</ecNumber>
    </recommendedName>
</protein>
<dbReference type="SUPFAM" id="SSF50156">
    <property type="entry name" value="PDZ domain-like"/>
    <property type="match status" value="1"/>
</dbReference>
<keyword evidence="10 11" id="KW-0472">Membrane</keyword>
<dbReference type="CDD" id="cd06163">
    <property type="entry name" value="S2P-M50_PDZ_RseP-like"/>
    <property type="match status" value="1"/>
</dbReference>
<dbReference type="RefSeq" id="WP_091365484.1">
    <property type="nucleotide sequence ID" value="NZ_FMXA01000028.1"/>
</dbReference>
<feature type="transmembrane region" description="Helical" evidence="11">
    <location>
        <begin position="6"/>
        <end position="26"/>
    </location>
</feature>
<keyword evidence="5 11" id="KW-0812">Transmembrane</keyword>
<organism evidence="13 14">
    <name type="scientific">Allisonella histaminiformans</name>
    <dbReference type="NCBI Taxonomy" id="209880"/>
    <lineage>
        <taxon>Bacteria</taxon>
        <taxon>Bacillati</taxon>
        <taxon>Bacillota</taxon>
        <taxon>Negativicutes</taxon>
        <taxon>Veillonellales</taxon>
        <taxon>Veillonellaceae</taxon>
        <taxon>Allisonella</taxon>
    </lineage>
</organism>
<keyword evidence="7 11" id="KW-0862">Zinc</keyword>
<feature type="transmembrane region" description="Helical" evidence="11">
    <location>
        <begin position="91"/>
        <end position="114"/>
    </location>
</feature>
<dbReference type="PANTHER" id="PTHR42837">
    <property type="entry name" value="REGULATOR OF SIGMA-E PROTEASE RSEP"/>
    <property type="match status" value="1"/>
</dbReference>
<dbReference type="PANTHER" id="PTHR42837:SF2">
    <property type="entry name" value="MEMBRANE METALLOPROTEASE ARASP2, CHLOROPLASTIC-RELATED"/>
    <property type="match status" value="1"/>
</dbReference>
<evidence type="ECO:0000259" key="12">
    <source>
        <dbReference type="SMART" id="SM00228"/>
    </source>
</evidence>
<evidence type="ECO:0000256" key="8">
    <source>
        <dbReference type="ARBA" id="ARBA00022989"/>
    </source>
</evidence>
<dbReference type="GeneID" id="87756530"/>
<dbReference type="Pfam" id="PF02163">
    <property type="entry name" value="Peptidase_M50"/>
    <property type="match status" value="1"/>
</dbReference>
<evidence type="ECO:0000256" key="3">
    <source>
        <dbReference type="ARBA" id="ARBA00007931"/>
    </source>
</evidence>
<dbReference type="GO" id="GO:0016020">
    <property type="term" value="C:membrane"/>
    <property type="evidence" value="ECO:0007669"/>
    <property type="project" value="UniProtKB-SubCell"/>
</dbReference>
<sequence>MIHTIVAPIIVFAVIVLVHEFGHFIMAKLTGMKVEEFAIGFGPKICSVRYGETLYSLRILPLGGFNRIMGMDNQEYTDKRAFVNRPVWQKLLVVSAGAAFNILLAFAIFTGVIWHEGKAVFPDYPVIGEVISDTPAERAGLEAGDRILYIGKSKIDKWTDIHGALANAGNTVLEVQISRAGVRHTVTVIPANRDGRTILGITAYVQVTPVSFTESLHMAADRCVAVIVGVGKGLMYIISGSPQGEVAGPIGIARIAGNVADTGILPLLLFIAILSLNLGVMNLLPIPLLDGGVIVLTVLEGLYGRKLPEKTLFYIQMAGIFILGGFFIYAMASDITALFR</sequence>
<dbReference type="EMBL" id="FMXA01000028">
    <property type="protein sequence ID" value="SDA60519.1"/>
    <property type="molecule type" value="Genomic_DNA"/>
</dbReference>
<dbReference type="InterPro" id="IPR041489">
    <property type="entry name" value="PDZ_6"/>
</dbReference>
<evidence type="ECO:0000256" key="11">
    <source>
        <dbReference type="RuleBase" id="RU362031"/>
    </source>
</evidence>
<reference evidence="13 14" key="1">
    <citation type="submission" date="2016-10" db="EMBL/GenBank/DDBJ databases">
        <authorList>
            <person name="de Groot N.N."/>
        </authorList>
    </citation>
    <scope>NUCLEOTIDE SEQUENCE [LARGE SCALE GENOMIC DNA]</scope>
    <source>
        <strain evidence="13 14">DSM 15230</strain>
    </source>
</reference>
<proteinExistence type="inferred from homology"/>
<keyword evidence="6 11" id="KW-0378">Hydrolase</keyword>
<evidence type="ECO:0000313" key="13">
    <source>
        <dbReference type="EMBL" id="SDA60519.1"/>
    </source>
</evidence>
<feature type="domain" description="PDZ" evidence="12">
    <location>
        <begin position="111"/>
        <end position="181"/>
    </location>
</feature>
<keyword evidence="9 11" id="KW-0482">Metalloprotease</keyword>
<evidence type="ECO:0000256" key="6">
    <source>
        <dbReference type="ARBA" id="ARBA00022801"/>
    </source>
</evidence>
<comment type="subcellular location">
    <subcellularLocation>
        <location evidence="2">Membrane</location>
        <topology evidence="2">Multi-pass membrane protein</topology>
    </subcellularLocation>
</comment>
<accession>A0A1G5WQS1</accession>
<dbReference type="Pfam" id="PF17820">
    <property type="entry name" value="PDZ_6"/>
    <property type="match status" value="1"/>
</dbReference>
<evidence type="ECO:0000256" key="2">
    <source>
        <dbReference type="ARBA" id="ARBA00004141"/>
    </source>
</evidence>
<dbReference type="SMART" id="SM00228">
    <property type="entry name" value="PDZ"/>
    <property type="match status" value="1"/>
</dbReference>
<keyword evidence="14" id="KW-1185">Reference proteome</keyword>
<gene>
    <name evidence="13" type="ORF">SAMN02910343_01544</name>
</gene>
<evidence type="ECO:0000256" key="1">
    <source>
        <dbReference type="ARBA" id="ARBA00001947"/>
    </source>
</evidence>
<name>A0A1G5WQS1_9FIRM</name>
<evidence type="ECO:0000313" key="14">
    <source>
        <dbReference type="Proteomes" id="UP000199689"/>
    </source>
</evidence>
<evidence type="ECO:0000256" key="7">
    <source>
        <dbReference type="ARBA" id="ARBA00022833"/>
    </source>
</evidence>
<dbReference type="NCBIfam" id="TIGR00054">
    <property type="entry name" value="RIP metalloprotease RseP"/>
    <property type="match status" value="1"/>
</dbReference>
<comment type="cofactor">
    <cofactor evidence="1 11">
        <name>Zn(2+)</name>
        <dbReference type="ChEBI" id="CHEBI:29105"/>
    </cofactor>
</comment>
<keyword evidence="8 11" id="KW-1133">Transmembrane helix</keyword>
<dbReference type="InterPro" id="IPR008915">
    <property type="entry name" value="Peptidase_M50"/>
</dbReference>
<dbReference type="STRING" id="209880.SAMN02910343_01544"/>
<dbReference type="OrthoDB" id="9782003at2"/>
<evidence type="ECO:0000256" key="9">
    <source>
        <dbReference type="ARBA" id="ARBA00023049"/>
    </source>
</evidence>
<evidence type="ECO:0000256" key="5">
    <source>
        <dbReference type="ARBA" id="ARBA00022692"/>
    </source>
</evidence>
<evidence type="ECO:0000256" key="10">
    <source>
        <dbReference type="ARBA" id="ARBA00023136"/>
    </source>
</evidence>
<dbReference type="InterPro" id="IPR036034">
    <property type="entry name" value="PDZ_sf"/>
</dbReference>
<keyword evidence="11" id="KW-0479">Metal-binding</keyword>
<dbReference type="InterPro" id="IPR001478">
    <property type="entry name" value="PDZ"/>
</dbReference>
<dbReference type="Proteomes" id="UP000199689">
    <property type="component" value="Unassembled WGS sequence"/>
</dbReference>